<protein>
    <submittedName>
        <fullName evidence="1">Unannotated protein</fullName>
    </submittedName>
</protein>
<dbReference type="AlphaFoldDB" id="A0A6J6MXC5"/>
<dbReference type="EMBL" id="CAEZXG010000026">
    <property type="protein sequence ID" value="CAB4679021.1"/>
    <property type="molecule type" value="Genomic_DNA"/>
</dbReference>
<gene>
    <name evidence="1" type="ORF">UFOPK2359_00564</name>
</gene>
<organism evidence="1">
    <name type="scientific">freshwater metagenome</name>
    <dbReference type="NCBI Taxonomy" id="449393"/>
    <lineage>
        <taxon>unclassified sequences</taxon>
        <taxon>metagenomes</taxon>
        <taxon>ecological metagenomes</taxon>
    </lineage>
</organism>
<evidence type="ECO:0000313" key="1">
    <source>
        <dbReference type="EMBL" id="CAB4679021.1"/>
    </source>
</evidence>
<accession>A0A6J6MXC5</accession>
<proteinExistence type="predicted"/>
<name>A0A6J6MXC5_9ZZZZ</name>
<reference evidence="1" key="1">
    <citation type="submission" date="2020-05" db="EMBL/GenBank/DDBJ databases">
        <authorList>
            <person name="Chiriac C."/>
            <person name="Salcher M."/>
            <person name="Ghai R."/>
            <person name="Kavagutti S V."/>
        </authorList>
    </citation>
    <scope>NUCLEOTIDE SEQUENCE</scope>
</reference>
<sequence>MRATFKPRPPPPCAALMATGSPCSCAKAVTSACPATGSLVPATKGAPALDAIFRAETLSPSARIAAGGGPIHINPASMTAWAKLAFSDKKP</sequence>